<evidence type="ECO:0000256" key="3">
    <source>
        <dbReference type="ARBA" id="ARBA00022750"/>
    </source>
</evidence>
<dbReference type="CDD" id="cd06067">
    <property type="entry name" value="H2MP_MemB-H2evol"/>
    <property type="match status" value="1"/>
</dbReference>
<dbReference type="PRINTS" id="PR00446">
    <property type="entry name" value="HYDRGNUPTAKE"/>
</dbReference>
<organism evidence="5 6">
    <name type="scientific">Bellilinea caldifistulae</name>
    <dbReference type="NCBI Taxonomy" id="360411"/>
    <lineage>
        <taxon>Bacteria</taxon>
        <taxon>Bacillati</taxon>
        <taxon>Chloroflexota</taxon>
        <taxon>Anaerolineae</taxon>
        <taxon>Anaerolineales</taxon>
        <taxon>Anaerolineaceae</taxon>
        <taxon>Bellilinea</taxon>
    </lineage>
</organism>
<dbReference type="GO" id="GO:0004190">
    <property type="term" value="F:aspartic-type endopeptidase activity"/>
    <property type="evidence" value="ECO:0007669"/>
    <property type="project" value="UniProtKB-KW"/>
</dbReference>
<dbReference type="InterPro" id="IPR000671">
    <property type="entry name" value="Peptidase_A31"/>
</dbReference>
<dbReference type="InterPro" id="IPR004420">
    <property type="entry name" value="Pept_A31_hyd_mat_HycI"/>
</dbReference>
<evidence type="ECO:0000256" key="1">
    <source>
        <dbReference type="ARBA" id="ARBA00006814"/>
    </source>
</evidence>
<dbReference type="PANTHER" id="PTHR30302:SF1">
    <property type="entry name" value="HYDROGENASE 2 MATURATION PROTEASE"/>
    <property type="match status" value="1"/>
</dbReference>
<dbReference type="GO" id="GO:0008047">
    <property type="term" value="F:enzyme activator activity"/>
    <property type="evidence" value="ECO:0007669"/>
    <property type="project" value="InterPro"/>
</dbReference>
<dbReference type="GO" id="GO:0016485">
    <property type="term" value="P:protein processing"/>
    <property type="evidence" value="ECO:0007669"/>
    <property type="project" value="TreeGrafter"/>
</dbReference>
<comment type="similarity">
    <text evidence="1">Belongs to the peptidase A31 family.</text>
</comment>
<keyword evidence="3" id="KW-0064">Aspartyl protease</keyword>
<proteinExistence type="inferred from homology"/>
<gene>
    <name evidence="5" type="ORF">AC812_11265</name>
</gene>
<keyword evidence="4" id="KW-0378">Hydrolase</keyword>
<evidence type="ECO:0000256" key="2">
    <source>
        <dbReference type="ARBA" id="ARBA00022670"/>
    </source>
</evidence>
<dbReference type="Gene3D" id="3.40.50.1450">
    <property type="entry name" value="HybD-like"/>
    <property type="match status" value="1"/>
</dbReference>
<evidence type="ECO:0000313" key="5">
    <source>
        <dbReference type="EMBL" id="KPL74408.1"/>
    </source>
</evidence>
<dbReference type="Pfam" id="PF01750">
    <property type="entry name" value="HycI"/>
    <property type="match status" value="1"/>
</dbReference>
<comment type="caution">
    <text evidence="5">The sequence shown here is derived from an EMBL/GenBank/DDBJ whole genome shotgun (WGS) entry which is preliminary data.</text>
</comment>
<keyword evidence="6" id="KW-1185">Reference proteome</keyword>
<protein>
    <recommendedName>
        <fullName evidence="7">Hydrogenase maturation peptidase HycI</fullName>
    </recommendedName>
</protein>
<dbReference type="NCBIfam" id="TIGR00072">
    <property type="entry name" value="hydrog_prot"/>
    <property type="match status" value="1"/>
</dbReference>
<dbReference type="AlphaFoldDB" id="A0A0P6X3L1"/>
<evidence type="ECO:0000313" key="6">
    <source>
        <dbReference type="Proteomes" id="UP000050514"/>
    </source>
</evidence>
<dbReference type="InterPro" id="IPR023430">
    <property type="entry name" value="Pept_HybD-like_dom_sf"/>
</dbReference>
<dbReference type="Proteomes" id="UP000050514">
    <property type="component" value="Unassembled WGS sequence"/>
</dbReference>
<evidence type="ECO:0000256" key="4">
    <source>
        <dbReference type="ARBA" id="ARBA00022801"/>
    </source>
</evidence>
<reference evidence="5 6" key="1">
    <citation type="submission" date="2015-07" db="EMBL/GenBank/DDBJ databases">
        <title>Draft genome of Bellilinea caldifistulae DSM 17877.</title>
        <authorList>
            <person name="Hemp J."/>
            <person name="Ward L.M."/>
            <person name="Pace L.A."/>
            <person name="Fischer W.W."/>
        </authorList>
    </citation>
    <scope>NUCLEOTIDE SEQUENCE [LARGE SCALE GENOMIC DNA]</scope>
    <source>
        <strain evidence="5 6">GOMI-1</strain>
    </source>
</reference>
<name>A0A0P6X3L1_9CHLR</name>
<dbReference type="PANTHER" id="PTHR30302">
    <property type="entry name" value="HYDROGENASE 1 MATURATION PROTEASE"/>
    <property type="match status" value="1"/>
</dbReference>
<dbReference type="SUPFAM" id="SSF53163">
    <property type="entry name" value="HybD-like"/>
    <property type="match status" value="1"/>
</dbReference>
<dbReference type="NCBIfam" id="TIGR00142">
    <property type="entry name" value="hycI"/>
    <property type="match status" value="1"/>
</dbReference>
<dbReference type="STRING" id="360411.AC812_11265"/>
<accession>A0A0P6X3L1</accession>
<sequence length="160" mass="17199">MNRLASEVGHPLRIAVIGIGNQFNGDDAAGVLVVRTLQKKLNQSDHLLLIEGGTAPENVTGRLRRFRPQVVVMVDSAEMGRSAGSVMLVEVEALDGLSASTHTLPPSVLAEFLQRELGCRVVLLGIQPETLEFDAPLSVPVKKAVIHISRALSRMFGEPS</sequence>
<keyword evidence="2" id="KW-0645">Protease</keyword>
<evidence type="ECO:0008006" key="7">
    <source>
        <dbReference type="Google" id="ProtNLM"/>
    </source>
</evidence>
<dbReference type="EMBL" id="LGHJ01000017">
    <property type="protein sequence ID" value="KPL74408.1"/>
    <property type="molecule type" value="Genomic_DNA"/>
</dbReference>